<dbReference type="PANTHER" id="PTHR33164">
    <property type="entry name" value="TRANSCRIPTIONAL REGULATOR, MARR FAMILY"/>
    <property type="match status" value="1"/>
</dbReference>
<dbReference type="InterPro" id="IPR036388">
    <property type="entry name" value="WH-like_DNA-bd_sf"/>
</dbReference>
<dbReference type="SMART" id="SM00347">
    <property type="entry name" value="HTH_MARR"/>
    <property type="match status" value="1"/>
</dbReference>
<dbReference type="Gene3D" id="1.10.10.10">
    <property type="entry name" value="Winged helix-like DNA-binding domain superfamily/Winged helix DNA-binding domain"/>
    <property type="match status" value="1"/>
</dbReference>
<name>A0A7G1P5U4_9ACTN</name>
<dbReference type="InterPro" id="IPR036390">
    <property type="entry name" value="WH_DNA-bd_sf"/>
</dbReference>
<evidence type="ECO:0000259" key="2">
    <source>
        <dbReference type="PROSITE" id="PS50995"/>
    </source>
</evidence>
<dbReference type="PROSITE" id="PS50995">
    <property type="entry name" value="HTH_MARR_2"/>
    <property type="match status" value="1"/>
</dbReference>
<accession>A0A7G1P5U4</accession>
<evidence type="ECO:0000313" key="3">
    <source>
        <dbReference type="EMBL" id="BCL29187.1"/>
    </source>
</evidence>
<proteinExistence type="predicted"/>
<organism evidence="3 4">
    <name type="scientific">Streptomyces aurantiacus</name>
    <dbReference type="NCBI Taxonomy" id="47760"/>
    <lineage>
        <taxon>Bacteria</taxon>
        <taxon>Bacillati</taxon>
        <taxon>Actinomycetota</taxon>
        <taxon>Actinomycetes</taxon>
        <taxon>Kitasatosporales</taxon>
        <taxon>Streptomycetaceae</taxon>
        <taxon>Streptomyces</taxon>
        <taxon>Streptomyces aurantiacus group</taxon>
    </lineage>
</organism>
<dbReference type="InterPro" id="IPR000835">
    <property type="entry name" value="HTH_MarR-typ"/>
</dbReference>
<dbReference type="KEGG" id="sgm:GCM10017557_40460"/>
<dbReference type="PRINTS" id="PR00598">
    <property type="entry name" value="HTHMARR"/>
</dbReference>
<dbReference type="AlphaFoldDB" id="A0A7G1P5U4"/>
<dbReference type="GO" id="GO:0003700">
    <property type="term" value="F:DNA-binding transcription factor activity"/>
    <property type="evidence" value="ECO:0007669"/>
    <property type="project" value="InterPro"/>
</dbReference>
<dbReference type="SUPFAM" id="SSF46785">
    <property type="entry name" value="Winged helix' DNA-binding domain"/>
    <property type="match status" value="1"/>
</dbReference>
<feature type="compositionally biased region" description="Low complexity" evidence="1">
    <location>
        <begin position="296"/>
        <end position="310"/>
    </location>
</feature>
<dbReference type="GO" id="GO:0006950">
    <property type="term" value="P:response to stress"/>
    <property type="evidence" value="ECO:0007669"/>
    <property type="project" value="TreeGrafter"/>
</dbReference>
<evidence type="ECO:0000313" key="4">
    <source>
        <dbReference type="Proteomes" id="UP000516444"/>
    </source>
</evidence>
<dbReference type="Proteomes" id="UP000516444">
    <property type="component" value="Chromosome"/>
</dbReference>
<reference evidence="3 4" key="1">
    <citation type="journal article" date="2014" name="Int. J. Syst. Evol. Microbiol.">
        <title>Complete genome sequence of Corynebacterium casei LMG S-19264T (=DSM 44701T), isolated from a smear-ripened cheese.</title>
        <authorList>
            <consortium name="US DOE Joint Genome Institute (JGI-PGF)"/>
            <person name="Walter F."/>
            <person name="Albersmeier A."/>
            <person name="Kalinowski J."/>
            <person name="Ruckert C."/>
        </authorList>
    </citation>
    <scope>NUCLEOTIDE SEQUENCE [LARGE SCALE GENOMIC DNA]</scope>
    <source>
        <strain evidence="3 4">JCM 4677</strain>
    </source>
</reference>
<gene>
    <name evidence="3" type="ORF">GCM10017557_40460</name>
</gene>
<dbReference type="Pfam" id="PF01047">
    <property type="entry name" value="MarR"/>
    <property type="match status" value="1"/>
</dbReference>
<feature type="region of interest" description="Disordered" evidence="1">
    <location>
        <begin position="261"/>
        <end position="317"/>
    </location>
</feature>
<dbReference type="EMBL" id="AP023440">
    <property type="protein sequence ID" value="BCL29187.1"/>
    <property type="molecule type" value="Genomic_DNA"/>
</dbReference>
<keyword evidence="4" id="KW-1185">Reference proteome</keyword>
<evidence type="ECO:0000256" key="1">
    <source>
        <dbReference type="SAM" id="MobiDB-lite"/>
    </source>
</evidence>
<feature type="region of interest" description="Disordered" evidence="1">
    <location>
        <begin position="1"/>
        <end position="63"/>
    </location>
</feature>
<sequence>MRETLSGAFGGPKFRVPSGTPGPGRQGPRSRAPGSMAAHGTEMPGGSQPASLSAFRRPRARPLRPTSGPTCVFTFANTCLCQGFSPRALFSFACSNQRFLWLPEATKEGGAMAARRQYEELAQQLSAIGAVKRGLGRVLPPECPAGSTAVLALLDRHGEMRMSRLAELLAIDMSVTSRHVAHVAERGWIDRSPDPADKRSRILRLTPAGRDMLADISERYMNALAHYLADWSDGEVDQLNTLLGRLRTSFGDCRPVPAAQGATTVPYPQVTPASAAPPDASGPPGKPMEAPAQAPVEASAQATPVAAPAERTTRTPV</sequence>
<feature type="domain" description="HTH marR-type" evidence="2">
    <location>
        <begin position="118"/>
        <end position="248"/>
    </location>
</feature>
<dbReference type="InterPro" id="IPR039422">
    <property type="entry name" value="MarR/SlyA-like"/>
</dbReference>
<dbReference type="PANTHER" id="PTHR33164:SF57">
    <property type="entry name" value="MARR-FAMILY TRANSCRIPTIONAL REGULATOR"/>
    <property type="match status" value="1"/>
</dbReference>
<protein>
    <recommendedName>
        <fullName evidence="2">HTH marR-type domain-containing protein</fullName>
    </recommendedName>
</protein>